<keyword evidence="1" id="KW-0648">Protein biosynthesis</keyword>
<protein>
    <submittedName>
        <fullName evidence="1">Eukaryotic translation initiation factor 2-alpha kinase 3</fullName>
    </submittedName>
</protein>
<keyword evidence="1" id="KW-0396">Initiation factor</keyword>
<reference evidence="1" key="1">
    <citation type="submission" date="2021-10" db="EMBL/GenBank/DDBJ databases">
        <title>Tropical sea cucumber genome reveals ecological adaptation and Cuvierian tubules defense mechanism.</title>
        <authorList>
            <person name="Chen T."/>
        </authorList>
    </citation>
    <scope>NUCLEOTIDE SEQUENCE</scope>
    <source>
        <strain evidence="1">Nanhai2018</strain>
        <tissue evidence="1">Muscle</tissue>
    </source>
</reference>
<keyword evidence="2" id="KW-1185">Reference proteome</keyword>
<comment type="caution">
    <text evidence="1">The sequence shown here is derived from an EMBL/GenBank/DDBJ whole genome shotgun (WGS) entry which is preliminary data.</text>
</comment>
<dbReference type="GO" id="GO:0003743">
    <property type="term" value="F:translation initiation factor activity"/>
    <property type="evidence" value="ECO:0007669"/>
    <property type="project" value="UniProtKB-KW"/>
</dbReference>
<keyword evidence="1" id="KW-0418">Kinase</keyword>
<dbReference type="GO" id="GO:0016301">
    <property type="term" value="F:kinase activity"/>
    <property type="evidence" value="ECO:0007669"/>
    <property type="project" value="UniProtKB-KW"/>
</dbReference>
<organism evidence="1 2">
    <name type="scientific">Holothuria leucospilota</name>
    <name type="common">Black long sea cucumber</name>
    <name type="synonym">Mertensiothuria leucospilota</name>
    <dbReference type="NCBI Taxonomy" id="206669"/>
    <lineage>
        <taxon>Eukaryota</taxon>
        <taxon>Metazoa</taxon>
        <taxon>Echinodermata</taxon>
        <taxon>Eleutherozoa</taxon>
        <taxon>Echinozoa</taxon>
        <taxon>Holothuroidea</taxon>
        <taxon>Aspidochirotacea</taxon>
        <taxon>Aspidochirotida</taxon>
        <taxon>Holothuriidae</taxon>
        <taxon>Holothuria</taxon>
    </lineage>
</organism>
<dbReference type="AlphaFoldDB" id="A0A9Q0YTN9"/>
<evidence type="ECO:0000313" key="2">
    <source>
        <dbReference type="Proteomes" id="UP001152320"/>
    </source>
</evidence>
<name>A0A9Q0YTN9_HOLLE</name>
<evidence type="ECO:0000313" key="1">
    <source>
        <dbReference type="EMBL" id="KAJ8025861.1"/>
    </source>
</evidence>
<sequence>MCGLLLESEILDGAKRILPSLDGDLFTWDGSNLEACPFSTDSLISSSFKLSDNTMVLVYSCSPDECTTMGAEPADDEDVIVTKFQQHVVRALDQRTGAEKWNYSVGQHDVKYIVGHAPSESDADVCFQPEEILERYFEDQLYVRPSRSFSQQSEESATSVPLIADETGYGLVPRIQWRPYLSSADSRTPVLLAHGRESNNIGETIGPVAKSGDTGEWSQYPFEFLSGNLGVLSTIDVGYPIPWLSNKCPKVSLVGPKQKPKPAFVDNESLSPGRNGPDIFMGLSVWTWWREMLVSSIIMAIAWQLLYHFVLKATCDVPVDSAQSEVAVAEEAVKVQTFPETFPTQEYKSR</sequence>
<dbReference type="EMBL" id="JAIZAY010000017">
    <property type="protein sequence ID" value="KAJ8025861.1"/>
    <property type="molecule type" value="Genomic_DNA"/>
</dbReference>
<proteinExistence type="predicted"/>
<dbReference type="OrthoDB" id="341578at2759"/>
<dbReference type="Proteomes" id="UP001152320">
    <property type="component" value="Chromosome 17"/>
</dbReference>
<gene>
    <name evidence="1" type="ORF">HOLleu_33534</name>
</gene>
<keyword evidence="1" id="KW-0808">Transferase</keyword>
<accession>A0A9Q0YTN9</accession>